<dbReference type="RefSeq" id="WP_268788108.1">
    <property type="nucleotide sequence ID" value="NZ_JAPQYE010000030.1"/>
</dbReference>
<protein>
    <recommendedName>
        <fullName evidence="3">Transposase</fullName>
    </recommendedName>
</protein>
<comment type="caution">
    <text evidence="1">The sequence shown here is derived from an EMBL/GenBank/DDBJ whole genome shotgun (WGS) entry which is preliminary data.</text>
</comment>
<evidence type="ECO:0000313" key="2">
    <source>
        <dbReference type="Proteomes" id="UP001084650"/>
    </source>
</evidence>
<dbReference type="Proteomes" id="UP001084650">
    <property type="component" value="Unassembled WGS sequence"/>
</dbReference>
<accession>A0ABT4HRW7</accession>
<reference evidence="1" key="1">
    <citation type="submission" date="2022-12" db="EMBL/GenBank/DDBJ databases">
        <title>Whole genome sequence of Mycolicibacterium iranicum strain SBH312.</title>
        <authorList>
            <person name="Jani J."/>
            <person name="Arifin Mustapha Z."/>
            <person name="Ahmed K."/>
            <person name="Kai Ling C."/>
        </authorList>
    </citation>
    <scope>NUCLEOTIDE SEQUENCE</scope>
    <source>
        <strain evidence="1">SBH312</strain>
    </source>
</reference>
<evidence type="ECO:0008006" key="3">
    <source>
        <dbReference type="Google" id="ProtNLM"/>
    </source>
</evidence>
<sequence>MTPRFPARTLRPRRVHFCTSETMPPPVDPAIQRTVQAVYTTDLGLPEDWTTDQRTEFIRDEADRITWMARAHAATLGDLSIRDWTCRNHGQEPDPLTQTALRTEARAQAVRQVLSTELYELIPTEVDDW</sequence>
<organism evidence="1 2">
    <name type="scientific">Mycolicibacterium iranicum</name>
    <name type="common">Mycobacterium iranicum</name>
    <dbReference type="NCBI Taxonomy" id="912594"/>
    <lineage>
        <taxon>Bacteria</taxon>
        <taxon>Bacillati</taxon>
        <taxon>Actinomycetota</taxon>
        <taxon>Actinomycetes</taxon>
        <taxon>Mycobacteriales</taxon>
        <taxon>Mycobacteriaceae</taxon>
        <taxon>Mycolicibacterium</taxon>
    </lineage>
</organism>
<keyword evidence="2" id="KW-1185">Reference proteome</keyword>
<proteinExistence type="predicted"/>
<dbReference type="EMBL" id="JAPQYE010000030">
    <property type="protein sequence ID" value="MCZ0732422.1"/>
    <property type="molecule type" value="Genomic_DNA"/>
</dbReference>
<evidence type="ECO:0000313" key="1">
    <source>
        <dbReference type="EMBL" id="MCZ0732422.1"/>
    </source>
</evidence>
<name>A0ABT4HRW7_MYCIR</name>
<gene>
    <name evidence="1" type="ORF">OY187_30680</name>
</gene>